<feature type="transmembrane region" description="Helical" evidence="5">
    <location>
        <begin position="216"/>
        <end position="236"/>
    </location>
</feature>
<feature type="region of interest" description="Disordered" evidence="6">
    <location>
        <begin position="103"/>
        <end position="128"/>
    </location>
</feature>
<reference evidence="7" key="1">
    <citation type="submission" date="2021-04" db="EMBL/GenBank/DDBJ databases">
        <authorList>
            <consortium name="Wellcome Sanger Institute Data Sharing"/>
        </authorList>
    </citation>
    <scope>NUCLEOTIDE SEQUENCE [LARGE SCALE GENOMIC DNA]</scope>
</reference>
<evidence type="ECO:0000256" key="5">
    <source>
        <dbReference type="RuleBase" id="RU363122"/>
    </source>
</evidence>
<name>A0A665T128_ECHNA</name>
<evidence type="ECO:0000256" key="1">
    <source>
        <dbReference type="ARBA" id="ARBA00004141"/>
    </source>
</evidence>
<keyword evidence="2 5" id="KW-0812">Transmembrane</keyword>
<keyword evidence="5" id="KW-0813">Transport</keyword>
<dbReference type="Pfam" id="PF04144">
    <property type="entry name" value="SCAMP"/>
    <property type="match status" value="1"/>
</dbReference>
<dbReference type="Ensembl" id="ENSENLT00000003391.1">
    <property type="protein sequence ID" value="ENSENLP00000003209.1"/>
    <property type="gene ID" value="ENSENLG00000001536.1"/>
</dbReference>
<feature type="compositionally biased region" description="Polar residues" evidence="6">
    <location>
        <begin position="16"/>
        <end position="28"/>
    </location>
</feature>
<dbReference type="GO" id="GO:0032588">
    <property type="term" value="C:trans-Golgi network membrane"/>
    <property type="evidence" value="ECO:0007669"/>
    <property type="project" value="TreeGrafter"/>
</dbReference>
<sequence>MSDFDSNPFADPDFSNPFQDPSVTQVTRSAPPGGLEEYNPFTDARTATPGNPPKATPTPSQNTQPAIMKPTEEPPSYSQLQTQDQARAQAELLRRQEELEKKAAELDRRERELQSHGAAGGRKNNWPPLPGNFPVGPCFYHDIAVDIPVEFQKTVKIMYNLWMFHAGTLFVNMFGCLAWFCVDPFRGVDFGLAMLWFLLFTPCSFVCWYRPLYGAFSILCFYSFLYNCALNGWIAALTGLNTSIPVGIIMLLIAALFTALSVGSLIMFKKVHALYRTTGASFEKAQQEFATGVMSNKTVQTAAANAAANAASNAARGAFKPHP</sequence>
<feature type="region of interest" description="Disordered" evidence="6">
    <location>
        <begin position="1"/>
        <end position="86"/>
    </location>
</feature>
<gene>
    <name evidence="7" type="primary">LOC115048338</name>
</gene>
<comment type="similarity">
    <text evidence="5">Belongs to the SCAMP family.</text>
</comment>
<keyword evidence="8" id="KW-1185">Reference proteome</keyword>
<dbReference type="PANTHER" id="PTHR10687">
    <property type="entry name" value="SECRETORY CARRIER-ASSOCIATED MEMBRANE PROTEIN SCAMP"/>
    <property type="match status" value="1"/>
</dbReference>
<reference evidence="7" key="2">
    <citation type="submission" date="2025-08" db="UniProtKB">
        <authorList>
            <consortium name="Ensembl"/>
        </authorList>
    </citation>
    <scope>IDENTIFICATION</scope>
</reference>
<dbReference type="PANTHER" id="PTHR10687:SF8">
    <property type="entry name" value="SECRETORY CARRIER-ASSOCIATED MEMBRANE PROTEIN 1"/>
    <property type="match status" value="1"/>
</dbReference>
<comment type="subcellular location">
    <subcellularLocation>
        <location evidence="1 5">Membrane</location>
        <topology evidence="1 5">Multi-pass membrane protein</topology>
    </subcellularLocation>
</comment>
<dbReference type="InterPro" id="IPR007273">
    <property type="entry name" value="SCAMP"/>
</dbReference>
<reference evidence="7" key="3">
    <citation type="submission" date="2025-09" db="UniProtKB">
        <authorList>
            <consortium name="Ensembl"/>
        </authorList>
    </citation>
    <scope>IDENTIFICATION</scope>
</reference>
<feature type="transmembrane region" description="Helical" evidence="5">
    <location>
        <begin position="192"/>
        <end position="209"/>
    </location>
</feature>
<feature type="transmembrane region" description="Helical" evidence="5">
    <location>
        <begin position="161"/>
        <end position="180"/>
    </location>
</feature>
<evidence type="ECO:0000256" key="4">
    <source>
        <dbReference type="ARBA" id="ARBA00023136"/>
    </source>
</evidence>
<feature type="compositionally biased region" description="Basic and acidic residues" evidence="6">
    <location>
        <begin position="103"/>
        <end position="114"/>
    </location>
</feature>
<evidence type="ECO:0000313" key="8">
    <source>
        <dbReference type="Proteomes" id="UP000472264"/>
    </source>
</evidence>
<evidence type="ECO:0000256" key="2">
    <source>
        <dbReference type="ARBA" id="ARBA00022692"/>
    </source>
</evidence>
<organism evidence="7 8">
    <name type="scientific">Echeneis naucrates</name>
    <name type="common">Live sharksucker</name>
    <dbReference type="NCBI Taxonomy" id="173247"/>
    <lineage>
        <taxon>Eukaryota</taxon>
        <taxon>Metazoa</taxon>
        <taxon>Chordata</taxon>
        <taxon>Craniata</taxon>
        <taxon>Vertebrata</taxon>
        <taxon>Euteleostomi</taxon>
        <taxon>Actinopterygii</taxon>
        <taxon>Neopterygii</taxon>
        <taxon>Teleostei</taxon>
        <taxon>Neoteleostei</taxon>
        <taxon>Acanthomorphata</taxon>
        <taxon>Carangaria</taxon>
        <taxon>Carangiformes</taxon>
        <taxon>Echeneidae</taxon>
        <taxon>Echeneis</taxon>
    </lineage>
</organism>
<proteinExistence type="inferred from homology"/>
<keyword evidence="4 5" id="KW-0472">Membrane</keyword>
<dbReference type="Proteomes" id="UP000472264">
    <property type="component" value="Chromosome 9"/>
</dbReference>
<protein>
    <recommendedName>
        <fullName evidence="5">Secretory carrier-associated membrane protein</fullName>
        <shortName evidence="5">Secretory carrier membrane protein</shortName>
    </recommendedName>
</protein>
<keyword evidence="3 5" id="KW-1133">Transmembrane helix</keyword>
<feature type="transmembrane region" description="Helical" evidence="5">
    <location>
        <begin position="248"/>
        <end position="268"/>
    </location>
</feature>
<dbReference type="AlphaFoldDB" id="A0A665T128"/>
<evidence type="ECO:0000313" key="7">
    <source>
        <dbReference type="Ensembl" id="ENSENLP00000003209.1"/>
    </source>
</evidence>
<accession>A0A665T128</accession>
<evidence type="ECO:0000256" key="3">
    <source>
        <dbReference type="ARBA" id="ARBA00022989"/>
    </source>
</evidence>
<evidence type="ECO:0000256" key="6">
    <source>
        <dbReference type="SAM" id="MobiDB-lite"/>
    </source>
</evidence>
<dbReference type="GO" id="GO:0015031">
    <property type="term" value="P:protein transport"/>
    <property type="evidence" value="ECO:0007669"/>
    <property type="project" value="InterPro"/>
</dbReference>
<dbReference type="GO" id="GO:0055038">
    <property type="term" value="C:recycling endosome membrane"/>
    <property type="evidence" value="ECO:0007669"/>
    <property type="project" value="TreeGrafter"/>
</dbReference>